<dbReference type="SUPFAM" id="SSF56784">
    <property type="entry name" value="HAD-like"/>
    <property type="match status" value="1"/>
</dbReference>
<dbReference type="PANTHER" id="PTHR10000">
    <property type="entry name" value="PHOSPHOSERINE PHOSPHATASE"/>
    <property type="match status" value="1"/>
</dbReference>
<accession>A0ABS2GYQ8</accession>
<dbReference type="InterPro" id="IPR000150">
    <property type="entry name" value="Cof"/>
</dbReference>
<dbReference type="RefSeq" id="WP_204784782.1">
    <property type="nucleotide sequence ID" value="NZ_CALVGD010000080.1"/>
</dbReference>
<dbReference type="GO" id="GO:0016787">
    <property type="term" value="F:hydrolase activity"/>
    <property type="evidence" value="ECO:0007669"/>
    <property type="project" value="UniProtKB-KW"/>
</dbReference>
<dbReference type="Pfam" id="PF08282">
    <property type="entry name" value="Hydrolase_3"/>
    <property type="match status" value="1"/>
</dbReference>
<sequence length="264" mass="29736">MVKYLITDMDHTLLQEDGELDDITIRTIRQSPIQVSLASARNPYSMIKYVQQLQLSGPHLAMNGSIIFQVTNDQIKLLQKKVINRRLSLMVQQFLNQNYPDIDFTWITADHWYIPKMTPEMKEEMQYSGVQPVIGQQLVNTAEPCQIVLIIKDQTRFQQVQAALRSKFGDHQLTVRSSGDGYLTINPCGVNKGTLVKYLINEKEISRSVIAGVGDDQNDLPLLAAVGHPLAVNNAVDSVKEMADQIIPGNQEDGIAQYLQQFSH</sequence>
<gene>
    <name evidence="1" type="ORF">H5975_02700</name>
</gene>
<evidence type="ECO:0000313" key="1">
    <source>
        <dbReference type="EMBL" id="MBM6940409.1"/>
    </source>
</evidence>
<dbReference type="Gene3D" id="3.40.50.1000">
    <property type="entry name" value="HAD superfamily/HAD-like"/>
    <property type="match status" value="1"/>
</dbReference>
<dbReference type="InterPro" id="IPR023214">
    <property type="entry name" value="HAD_sf"/>
</dbReference>
<proteinExistence type="predicted"/>
<dbReference type="EMBL" id="JACJKU010000016">
    <property type="protein sequence ID" value="MBM6940409.1"/>
    <property type="molecule type" value="Genomic_DNA"/>
</dbReference>
<organism evidence="1 2">
    <name type="scientific">Limosilactobacillus coleohominis</name>
    <dbReference type="NCBI Taxonomy" id="181675"/>
    <lineage>
        <taxon>Bacteria</taxon>
        <taxon>Bacillati</taxon>
        <taxon>Bacillota</taxon>
        <taxon>Bacilli</taxon>
        <taxon>Lactobacillales</taxon>
        <taxon>Lactobacillaceae</taxon>
        <taxon>Limosilactobacillus</taxon>
    </lineage>
</organism>
<evidence type="ECO:0000313" key="2">
    <source>
        <dbReference type="Proteomes" id="UP000785625"/>
    </source>
</evidence>
<dbReference type="NCBIfam" id="TIGR00099">
    <property type="entry name" value="Cof-subfamily"/>
    <property type="match status" value="1"/>
</dbReference>
<dbReference type="Proteomes" id="UP000785625">
    <property type="component" value="Unassembled WGS sequence"/>
</dbReference>
<dbReference type="PANTHER" id="PTHR10000:SF8">
    <property type="entry name" value="HAD SUPERFAMILY HYDROLASE-LIKE, TYPE 3"/>
    <property type="match status" value="1"/>
</dbReference>
<dbReference type="NCBIfam" id="TIGR01484">
    <property type="entry name" value="HAD-SF-IIB"/>
    <property type="match status" value="1"/>
</dbReference>
<keyword evidence="2" id="KW-1185">Reference proteome</keyword>
<name>A0ABS2GYQ8_9LACO</name>
<reference evidence="1 2" key="1">
    <citation type="journal article" date="2021" name="Sci. Rep.">
        <title>The distribution of antibiotic resistance genes in chicken gut microbiota commensals.</title>
        <authorList>
            <person name="Juricova H."/>
            <person name="Matiasovicova J."/>
            <person name="Kubasova T."/>
            <person name="Cejkova D."/>
            <person name="Rychlik I."/>
        </authorList>
    </citation>
    <scope>NUCLEOTIDE SEQUENCE [LARGE SCALE GENOMIC DNA]</scope>
    <source>
        <strain evidence="1 2">An574</strain>
    </source>
</reference>
<dbReference type="InterPro" id="IPR006379">
    <property type="entry name" value="HAD-SF_hydro_IIB"/>
</dbReference>
<dbReference type="Gene3D" id="3.30.1240.10">
    <property type="match status" value="1"/>
</dbReference>
<dbReference type="InterPro" id="IPR036412">
    <property type="entry name" value="HAD-like_sf"/>
</dbReference>
<protein>
    <submittedName>
        <fullName evidence="1">HAD family hydrolase</fullName>
    </submittedName>
</protein>
<comment type="caution">
    <text evidence="1">The sequence shown here is derived from an EMBL/GenBank/DDBJ whole genome shotgun (WGS) entry which is preliminary data.</text>
</comment>
<keyword evidence="1" id="KW-0378">Hydrolase</keyword>